<comment type="caution">
    <text evidence="1">The sequence shown here is derived from an EMBL/GenBank/DDBJ whole genome shotgun (WGS) entry which is preliminary data.</text>
</comment>
<sequence>MAGTVVLEVGGLCGFRCLTCCDRLSPRDVTAGGNTGSRGSLSYHRRYERRLADDTPEEKPARHGLVFPCVIMTLMILSAPQRAAWVALRGPLANRSRLTVPGLLRHFTAMYGASTGSRAAPCGAAPSTGTGRGVITPLNTERGGISG</sequence>
<dbReference type="EMBL" id="CM043803">
    <property type="protein sequence ID" value="KAI4807695.1"/>
    <property type="molecule type" value="Genomic_DNA"/>
</dbReference>
<dbReference type="Proteomes" id="UP001057452">
    <property type="component" value="Chromosome 19"/>
</dbReference>
<keyword evidence="2" id="KW-1185">Reference proteome</keyword>
<gene>
    <name evidence="1" type="ORF">KUCAC02_027486</name>
</gene>
<accession>A0ACB9W4I1</accession>
<protein>
    <submittedName>
        <fullName evidence="1">Uncharacterized protein</fullName>
    </submittedName>
</protein>
<evidence type="ECO:0000313" key="1">
    <source>
        <dbReference type="EMBL" id="KAI4807695.1"/>
    </source>
</evidence>
<evidence type="ECO:0000313" key="2">
    <source>
        <dbReference type="Proteomes" id="UP001057452"/>
    </source>
</evidence>
<organism evidence="1 2">
    <name type="scientific">Chaenocephalus aceratus</name>
    <name type="common">Blackfin icefish</name>
    <name type="synonym">Chaenichthys aceratus</name>
    <dbReference type="NCBI Taxonomy" id="36190"/>
    <lineage>
        <taxon>Eukaryota</taxon>
        <taxon>Metazoa</taxon>
        <taxon>Chordata</taxon>
        <taxon>Craniata</taxon>
        <taxon>Vertebrata</taxon>
        <taxon>Euteleostomi</taxon>
        <taxon>Actinopterygii</taxon>
        <taxon>Neopterygii</taxon>
        <taxon>Teleostei</taxon>
        <taxon>Neoteleostei</taxon>
        <taxon>Acanthomorphata</taxon>
        <taxon>Eupercaria</taxon>
        <taxon>Perciformes</taxon>
        <taxon>Notothenioidei</taxon>
        <taxon>Channichthyidae</taxon>
        <taxon>Chaenocephalus</taxon>
    </lineage>
</organism>
<proteinExistence type="predicted"/>
<reference evidence="1" key="1">
    <citation type="submission" date="2022-05" db="EMBL/GenBank/DDBJ databases">
        <title>Chromosome-level genome of Chaenocephalus aceratus.</title>
        <authorList>
            <person name="Park H."/>
        </authorList>
    </citation>
    <scope>NUCLEOTIDE SEQUENCE</scope>
    <source>
        <strain evidence="1">KU_202001</strain>
    </source>
</reference>
<name>A0ACB9W4I1_CHAAC</name>